<evidence type="ECO:0000259" key="3">
    <source>
        <dbReference type="Pfam" id="PF03959"/>
    </source>
</evidence>
<evidence type="ECO:0000256" key="2">
    <source>
        <dbReference type="ARBA" id="ARBA00022801"/>
    </source>
</evidence>
<dbReference type="GO" id="GO:0005737">
    <property type="term" value="C:cytoplasm"/>
    <property type="evidence" value="ECO:0007669"/>
    <property type="project" value="TreeGrafter"/>
</dbReference>
<keyword evidence="2" id="KW-0378">Hydrolase</keyword>
<protein>
    <submittedName>
        <fullName evidence="4">Citrinin biosynthesis oxidoreductase CtnB</fullName>
    </submittedName>
</protein>
<dbReference type="GeneID" id="85445996"/>
<dbReference type="GO" id="GO:0044550">
    <property type="term" value="P:secondary metabolite biosynthetic process"/>
    <property type="evidence" value="ECO:0007669"/>
    <property type="project" value="TreeGrafter"/>
</dbReference>
<comment type="caution">
    <text evidence="4">The sequence shown here is derived from an EMBL/GenBank/DDBJ whole genome shotgun (WGS) entry which is preliminary data.</text>
</comment>
<evidence type="ECO:0000313" key="4">
    <source>
        <dbReference type="EMBL" id="KAK1565845.1"/>
    </source>
</evidence>
<dbReference type="Gene3D" id="3.40.50.1820">
    <property type="entry name" value="alpha/beta hydrolase"/>
    <property type="match status" value="1"/>
</dbReference>
<feature type="domain" description="Serine hydrolase" evidence="3">
    <location>
        <begin position="3"/>
        <end position="211"/>
    </location>
</feature>
<dbReference type="InterPro" id="IPR029058">
    <property type="entry name" value="AB_hydrolase_fold"/>
</dbReference>
<organism evidence="4 5">
    <name type="scientific">Colletotrichum navitas</name>
    <dbReference type="NCBI Taxonomy" id="681940"/>
    <lineage>
        <taxon>Eukaryota</taxon>
        <taxon>Fungi</taxon>
        <taxon>Dikarya</taxon>
        <taxon>Ascomycota</taxon>
        <taxon>Pezizomycotina</taxon>
        <taxon>Sordariomycetes</taxon>
        <taxon>Hypocreomycetidae</taxon>
        <taxon>Glomerellales</taxon>
        <taxon>Glomerellaceae</taxon>
        <taxon>Colletotrichum</taxon>
        <taxon>Colletotrichum graminicola species complex</taxon>
    </lineage>
</organism>
<dbReference type="EMBL" id="JAHLJV010000186">
    <property type="protein sequence ID" value="KAK1565845.1"/>
    <property type="molecule type" value="Genomic_DNA"/>
</dbReference>
<dbReference type="Proteomes" id="UP001230504">
    <property type="component" value="Unassembled WGS sequence"/>
</dbReference>
<dbReference type="SUPFAM" id="SSF53474">
    <property type="entry name" value="alpha/beta-Hydrolases"/>
    <property type="match status" value="1"/>
</dbReference>
<dbReference type="GO" id="GO:0005634">
    <property type="term" value="C:nucleus"/>
    <property type="evidence" value="ECO:0007669"/>
    <property type="project" value="TreeGrafter"/>
</dbReference>
<dbReference type="PANTHER" id="PTHR48070">
    <property type="entry name" value="ESTERASE OVCA2"/>
    <property type="match status" value="1"/>
</dbReference>
<dbReference type="GO" id="GO:0016787">
    <property type="term" value="F:hydrolase activity"/>
    <property type="evidence" value="ECO:0007669"/>
    <property type="project" value="UniProtKB-KW"/>
</dbReference>
<evidence type="ECO:0000256" key="1">
    <source>
        <dbReference type="ARBA" id="ARBA00005863"/>
    </source>
</evidence>
<dbReference type="Pfam" id="PF03959">
    <property type="entry name" value="FSH1"/>
    <property type="match status" value="1"/>
</dbReference>
<accession>A0AAD8PJA2</accession>
<dbReference type="AlphaFoldDB" id="A0AAD8PJA2"/>
<dbReference type="InterPro" id="IPR050593">
    <property type="entry name" value="LovG"/>
</dbReference>
<sequence length="227" mass="25174">MLPKRILCLHGDGTNAMVFAAQTRQLRCALELHGIDLVYTTGPFECEPGYGVSPFFDDCGPFYRWSPNDPRDFDGSIDAEDDISNSTIMEAGLTEMFEDLRYEYGDNVDDKSGRNTFAGILGFSSAAAVAAGILSVQQNNDEQDTFPTFPSISKDQCTQSIKVPTVSIVGKQDHWQSQVKLINTYIDSNLVTYLEFENGHKVPSKEAQVQEIVSAILNVIQKVEERS</sequence>
<name>A0AAD8PJA2_9PEZI</name>
<dbReference type="RefSeq" id="XP_060407115.1">
    <property type="nucleotide sequence ID" value="XM_060561756.1"/>
</dbReference>
<dbReference type="InterPro" id="IPR005645">
    <property type="entry name" value="FSH-like_dom"/>
</dbReference>
<evidence type="ECO:0000313" key="5">
    <source>
        <dbReference type="Proteomes" id="UP001230504"/>
    </source>
</evidence>
<dbReference type="PANTHER" id="PTHR48070:SF3">
    <property type="entry name" value="ESTERASE DBAE-RELATED"/>
    <property type="match status" value="1"/>
</dbReference>
<gene>
    <name evidence="4" type="ORF">LY79DRAFT_595232</name>
</gene>
<proteinExistence type="inferred from homology"/>
<reference evidence="4" key="1">
    <citation type="submission" date="2021-06" db="EMBL/GenBank/DDBJ databases">
        <title>Comparative genomics, transcriptomics and evolutionary studies reveal genomic signatures of adaptation to plant cell wall in hemibiotrophic fungi.</title>
        <authorList>
            <consortium name="DOE Joint Genome Institute"/>
            <person name="Baroncelli R."/>
            <person name="Diaz J.F."/>
            <person name="Benocci T."/>
            <person name="Peng M."/>
            <person name="Battaglia E."/>
            <person name="Haridas S."/>
            <person name="Andreopoulos W."/>
            <person name="Labutti K."/>
            <person name="Pangilinan J."/>
            <person name="Floch G.L."/>
            <person name="Makela M.R."/>
            <person name="Henrissat B."/>
            <person name="Grigoriev I.V."/>
            <person name="Crouch J.A."/>
            <person name="De Vries R.P."/>
            <person name="Sukno S.A."/>
            <person name="Thon M.R."/>
        </authorList>
    </citation>
    <scope>NUCLEOTIDE SEQUENCE</scope>
    <source>
        <strain evidence="4">CBS 125086</strain>
    </source>
</reference>
<comment type="similarity">
    <text evidence="1">Belongs to the LovG family.</text>
</comment>
<keyword evidence="5" id="KW-1185">Reference proteome</keyword>